<keyword evidence="3" id="KW-1185">Reference proteome</keyword>
<evidence type="ECO:0000313" key="3">
    <source>
        <dbReference type="Proteomes" id="UP000218231"/>
    </source>
</evidence>
<dbReference type="AlphaFoldDB" id="A0A2A2M3S3"/>
<dbReference type="EMBL" id="LIAE01005648">
    <property type="protein sequence ID" value="PAV93181.1"/>
    <property type="molecule type" value="Genomic_DNA"/>
</dbReference>
<feature type="compositionally biased region" description="Basic and acidic residues" evidence="1">
    <location>
        <begin position="175"/>
        <end position="189"/>
    </location>
</feature>
<comment type="caution">
    <text evidence="2">The sequence shown here is derived from an EMBL/GenBank/DDBJ whole genome shotgun (WGS) entry which is preliminary data.</text>
</comment>
<sequence length="274" mass="31129">MLRVFGHIDDQSVESVDQLVRDGFVEPRPAQDRSRSFMHHLADQMFVGGQRLGTPADRAVQQWGMTIVGHRGGEDPAEDRRHVGLAQSRRDPRLHHATQPLWIEAVEHLRHQLRRTLAEPPPRPFRRIGQPTGDRCGDVDAAHLAGDNGGQQEIGAQEGRERVADPILVARHDRRVRDRQPQRVAEQRGHSKPVGQAADHRRLAERLHEPRPGVKGRIMPADEEDRSHRQQQSTRDPPHPDEGWRGRLAGADTGNGRHRRNNPRKPGKFKRRDG</sequence>
<name>A0A2A2M3S3_9BILA</name>
<feature type="compositionally biased region" description="Basic residues" evidence="1">
    <location>
        <begin position="256"/>
        <end position="274"/>
    </location>
</feature>
<feature type="compositionally biased region" description="Basic and acidic residues" evidence="1">
    <location>
        <begin position="236"/>
        <end position="245"/>
    </location>
</feature>
<accession>A0A2A2M3S3</accession>
<feature type="compositionally biased region" description="Basic and acidic residues" evidence="1">
    <location>
        <begin position="198"/>
        <end position="212"/>
    </location>
</feature>
<dbReference type="Proteomes" id="UP000218231">
    <property type="component" value="Unassembled WGS sequence"/>
</dbReference>
<evidence type="ECO:0000313" key="2">
    <source>
        <dbReference type="EMBL" id="PAV93181.1"/>
    </source>
</evidence>
<evidence type="ECO:0000256" key="1">
    <source>
        <dbReference type="SAM" id="MobiDB-lite"/>
    </source>
</evidence>
<protein>
    <submittedName>
        <fullName evidence="2">Uncharacterized protein</fullName>
    </submittedName>
</protein>
<gene>
    <name evidence="2" type="ORF">WR25_19829</name>
</gene>
<proteinExistence type="predicted"/>
<organism evidence="2 3">
    <name type="scientific">Diploscapter pachys</name>
    <dbReference type="NCBI Taxonomy" id="2018661"/>
    <lineage>
        <taxon>Eukaryota</taxon>
        <taxon>Metazoa</taxon>
        <taxon>Ecdysozoa</taxon>
        <taxon>Nematoda</taxon>
        <taxon>Chromadorea</taxon>
        <taxon>Rhabditida</taxon>
        <taxon>Rhabditina</taxon>
        <taxon>Rhabditomorpha</taxon>
        <taxon>Rhabditoidea</taxon>
        <taxon>Rhabditidae</taxon>
        <taxon>Diploscapter</taxon>
    </lineage>
</organism>
<feature type="region of interest" description="Disordered" evidence="1">
    <location>
        <begin position="119"/>
        <end position="274"/>
    </location>
</feature>
<reference evidence="2 3" key="1">
    <citation type="journal article" date="2017" name="Curr. Biol.">
        <title>Genome architecture and evolution of a unichromosomal asexual nematode.</title>
        <authorList>
            <person name="Fradin H."/>
            <person name="Zegar C."/>
            <person name="Gutwein M."/>
            <person name="Lucas J."/>
            <person name="Kovtun M."/>
            <person name="Corcoran D."/>
            <person name="Baugh L.R."/>
            <person name="Kiontke K."/>
            <person name="Gunsalus K."/>
            <person name="Fitch D.H."/>
            <person name="Piano F."/>
        </authorList>
    </citation>
    <scope>NUCLEOTIDE SEQUENCE [LARGE SCALE GENOMIC DNA]</scope>
    <source>
        <strain evidence="2">PF1309</strain>
    </source>
</reference>